<evidence type="ECO:0000256" key="2">
    <source>
        <dbReference type="ARBA" id="ARBA00022801"/>
    </source>
</evidence>
<accession>A0ABW8NM83</accession>
<dbReference type="PANTHER" id="PTHR31793:SF27">
    <property type="entry name" value="NOVEL THIOESTERASE SUPERFAMILY DOMAIN AND SAPOSIN A-TYPE DOMAIN CONTAINING PROTEIN (0610012H03RIK)"/>
    <property type="match status" value="1"/>
</dbReference>
<dbReference type="GO" id="GO:0016787">
    <property type="term" value="F:hydrolase activity"/>
    <property type="evidence" value="ECO:0007669"/>
    <property type="project" value="UniProtKB-KW"/>
</dbReference>
<gene>
    <name evidence="3" type="ORF">WG929_16330</name>
</gene>
<evidence type="ECO:0000313" key="4">
    <source>
        <dbReference type="Proteomes" id="UP001620597"/>
    </source>
</evidence>
<evidence type="ECO:0000313" key="3">
    <source>
        <dbReference type="EMBL" id="MFK4753981.1"/>
    </source>
</evidence>
<dbReference type="Gene3D" id="3.10.129.10">
    <property type="entry name" value="Hotdog Thioesterase"/>
    <property type="match status" value="1"/>
</dbReference>
<comment type="similarity">
    <text evidence="1">Belongs to the 4-hydroxybenzoyl-CoA thioesterase family.</text>
</comment>
<dbReference type="PIRSF" id="PIRSF003230">
    <property type="entry name" value="YbgC"/>
    <property type="match status" value="1"/>
</dbReference>
<proteinExistence type="inferred from homology"/>
<dbReference type="EMBL" id="JBBKTX010000022">
    <property type="protein sequence ID" value="MFK4753981.1"/>
    <property type="molecule type" value="Genomic_DNA"/>
</dbReference>
<reference evidence="3 4" key="1">
    <citation type="submission" date="2024-03" db="EMBL/GenBank/DDBJ databases">
        <title>High-quality draft genome sequence of Oceanobacter sp. wDCs-4.</title>
        <authorList>
            <person name="Dong C."/>
        </authorList>
    </citation>
    <scope>NUCLEOTIDE SEQUENCE [LARGE SCALE GENOMIC DNA]</scope>
    <source>
        <strain evidence="4">wDCs-4</strain>
    </source>
</reference>
<comment type="caution">
    <text evidence="3">The sequence shown here is derived from an EMBL/GenBank/DDBJ whole genome shotgun (WGS) entry which is preliminary data.</text>
</comment>
<dbReference type="InterPro" id="IPR006684">
    <property type="entry name" value="YbgC/YbaW"/>
</dbReference>
<protein>
    <submittedName>
        <fullName evidence="3">Acyl-CoA thioesterase</fullName>
        <ecNumber evidence="3">3.1.2.-</ecNumber>
    </submittedName>
</protein>
<organism evidence="3 4">
    <name type="scientific">Oceanobacter antarcticus</name>
    <dbReference type="NCBI Taxonomy" id="3133425"/>
    <lineage>
        <taxon>Bacteria</taxon>
        <taxon>Pseudomonadati</taxon>
        <taxon>Pseudomonadota</taxon>
        <taxon>Gammaproteobacteria</taxon>
        <taxon>Oceanospirillales</taxon>
        <taxon>Oceanospirillaceae</taxon>
        <taxon>Oceanobacter</taxon>
    </lineage>
</organism>
<dbReference type="InterPro" id="IPR029069">
    <property type="entry name" value="HotDog_dom_sf"/>
</dbReference>
<dbReference type="PANTHER" id="PTHR31793">
    <property type="entry name" value="4-HYDROXYBENZOYL-COA THIOESTERASE FAMILY MEMBER"/>
    <property type="match status" value="1"/>
</dbReference>
<keyword evidence="2 3" id="KW-0378">Hydrolase</keyword>
<name>A0ABW8NM83_9GAMM</name>
<sequence>MRAAVDIQVPFHDVDMMNVVWHGHYAKYLEIARCALLDQIGYNYTEMKASGYAWPVIDLHIRYPGPACFGETITVTATLTEWVNCLKIGYEIRNKASGKRLTKATTTMVAVDMATQTMCFESPQVMIDKVTAHL</sequence>
<dbReference type="CDD" id="cd00586">
    <property type="entry name" value="4HBT"/>
    <property type="match status" value="1"/>
</dbReference>
<dbReference type="Proteomes" id="UP001620597">
    <property type="component" value="Unassembled WGS sequence"/>
</dbReference>
<evidence type="ECO:0000256" key="1">
    <source>
        <dbReference type="ARBA" id="ARBA00005953"/>
    </source>
</evidence>
<dbReference type="SUPFAM" id="SSF54637">
    <property type="entry name" value="Thioesterase/thiol ester dehydrase-isomerase"/>
    <property type="match status" value="1"/>
</dbReference>
<dbReference type="InterPro" id="IPR050563">
    <property type="entry name" value="4-hydroxybenzoyl-CoA_TE"/>
</dbReference>
<dbReference type="EC" id="3.1.2.-" evidence="3"/>
<keyword evidence="4" id="KW-1185">Reference proteome</keyword>
<dbReference type="Pfam" id="PF13279">
    <property type="entry name" value="4HBT_2"/>
    <property type="match status" value="1"/>
</dbReference>